<evidence type="ECO:0000256" key="1">
    <source>
        <dbReference type="ARBA" id="ARBA00008791"/>
    </source>
</evidence>
<feature type="domain" description="UspA" evidence="3">
    <location>
        <begin position="4"/>
        <end position="141"/>
    </location>
</feature>
<dbReference type="PANTHER" id="PTHR46268">
    <property type="entry name" value="STRESS RESPONSE PROTEIN NHAX"/>
    <property type="match status" value="1"/>
</dbReference>
<evidence type="ECO:0000313" key="5">
    <source>
        <dbReference type="Proteomes" id="UP000807825"/>
    </source>
</evidence>
<evidence type="ECO:0000256" key="2">
    <source>
        <dbReference type="PIRNR" id="PIRNR006276"/>
    </source>
</evidence>
<protein>
    <recommendedName>
        <fullName evidence="2">Universal stress protein</fullName>
    </recommendedName>
</protein>
<proteinExistence type="inferred from homology"/>
<gene>
    <name evidence="4" type="ORF">HY912_01125</name>
</gene>
<dbReference type="Gene3D" id="3.40.50.620">
    <property type="entry name" value="HUPs"/>
    <property type="match status" value="1"/>
</dbReference>
<accession>A0A9D6Z1U9</accession>
<dbReference type="PANTHER" id="PTHR46268:SF22">
    <property type="entry name" value="SENSOR PROTEIN KDPD-RELATED"/>
    <property type="match status" value="1"/>
</dbReference>
<dbReference type="InterPro" id="IPR014729">
    <property type="entry name" value="Rossmann-like_a/b/a_fold"/>
</dbReference>
<dbReference type="EMBL" id="JACRDE010000034">
    <property type="protein sequence ID" value="MBI5248070.1"/>
    <property type="molecule type" value="Genomic_DNA"/>
</dbReference>
<dbReference type="InterPro" id="IPR006016">
    <property type="entry name" value="UspA"/>
</dbReference>
<dbReference type="PRINTS" id="PR01438">
    <property type="entry name" value="UNVRSLSTRESS"/>
</dbReference>
<evidence type="ECO:0000313" key="4">
    <source>
        <dbReference type="EMBL" id="MBI5248070.1"/>
    </source>
</evidence>
<name>A0A9D6Z1U9_9BACT</name>
<dbReference type="SUPFAM" id="SSF52402">
    <property type="entry name" value="Adenine nucleotide alpha hydrolases-like"/>
    <property type="match status" value="1"/>
</dbReference>
<dbReference type="InterPro" id="IPR006015">
    <property type="entry name" value="Universal_stress_UspA"/>
</dbReference>
<dbReference type="AlphaFoldDB" id="A0A9D6Z1U9"/>
<keyword evidence="2" id="KW-0963">Cytoplasm</keyword>
<comment type="subcellular location">
    <subcellularLocation>
        <location evidence="2">Cytoplasm</location>
    </subcellularLocation>
</comment>
<evidence type="ECO:0000259" key="3">
    <source>
        <dbReference type="Pfam" id="PF00582"/>
    </source>
</evidence>
<organism evidence="4 5">
    <name type="scientific">Desulfomonile tiedjei</name>
    <dbReference type="NCBI Taxonomy" id="2358"/>
    <lineage>
        <taxon>Bacteria</taxon>
        <taxon>Pseudomonadati</taxon>
        <taxon>Thermodesulfobacteriota</taxon>
        <taxon>Desulfomonilia</taxon>
        <taxon>Desulfomonilales</taxon>
        <taxon>Desulfomonilaceae</taxon>
        <taxon>Desulfomonile</taxon>
    </lineage>
</organism>
<dbReference type="Pfam" id="PF00582">
    <property type="entry name" value="Usp"/>
    <property type="match status" value="1"/>
</dbReference>
<dbReference type="PIRSF" id="PIRSF006276">
    <property type="entry name" value="UspA"/>
    <property type="match status" value="1"/>
</dbReference>
<dbReference type="Proteomes" id="UP000807825">
    <property type="component" value="Unassembled WGS sequence"/>
</dbReference>
<sequence length="156" mass="17583">MIPKKILFCTDFSENCQPAYELAVEYAKAFEAQLLILHVIDDRDLPGYVDWAEKLREILGKLERTANDRLQVMEEECAFMADNVKTYCRTGTTPREIVALAREESVDLIVTGTHGRSGVKHLVMGSVARSVLKTARRPVLIMEGPAEKELSLEQCK</sequence>
<comment type="caution">
    <text evidence="4">The sequence shown here is derived from an EMBL/GenBank/DDBJ whole genome shotgun (WGS) entry which is preliminary data.</text>
</comment>
<dbReference type="GO" id="GO:0005737">
    <property type="term" value="C:cytoplasm"/>
    <property type="evidence" value="ECO:0007669"/>
    <property type="project" value="UniProtKB-SubCell"/>
</dbReference>
<dbReference type="CDD" id="cd00293">
    <property type="entry name" value="USP-like"/>
    <property type="match status" value="1"/>
</dbReference>
<reference evidence="4" key="1">
    <citation type="submission" date="2020-07" db="EMBL/GenBank/DDBJ databases">
        <title>Huge and variable diversity of episymbiotic CPR bacteria and DPANN archaea in groundwater ecosystems.</title>
        <authorList>
            <person name="He C.Y."/>
            <person name="Keren R."/>
            <person name="Whittaker M."/>
            <person name="Farag I.F."/>
            <person name="Doudna J."/>
            <person name="Cate J.H.D."/>
            <person name="Banfield J.F."/>
        </authorList>
    </citation>
    <scope>NUCLEOTIDE SEQUENCE</scope>
    <source>
        <strain evidence="4">NC_groundwater_1664_Pr3_B-0.1um_52_9</strain>
    </source>
</reference>
<comment type="similarity">
    <text evidence="1 2">Belongs to the universal stress protein A family.</text>
</comment>